<dbReference type="PANTHER" id="PTHR34385">
    <property type="entry name" value="D-ALANYL-D-ALANINE CARBOXYPEPTIDASE"/>
    <property type="match status" value="1"/>
</dbReference>
<gene>
    <name evidence="3" type="ORF">V5O49_03135</name>
</gene>
<comment type="caution">
    <text evidence="3">The sequence shown here is derived from an EMBL/GenBank/DDBJ whole genome shotgun (WGS) entry which is preliminary data.</text>
</comment>
<dbReference type="CDD" id="cd14814">
    <property type="entry name" value="Peptidase_M15"/>
    <property type="match status" value="1"/>
</dbReference>
<reference evidence="3" key="2">
    <citation type="submission" date="2024-02" db="EMBL/GenBank/DDBJ databases">
        <authorList>
            <person name="Prathaban M."/>
            <person name="Mythili R."/>
            <person name="Sharmila Devi N."/>
            <person name="Sobanaa M."/>
            <person name="Prathiviraj R."/>
            <person name="Selvin J."/>
        </authorList>
    </citation>
    <scope>NUCLEOTIDE SEQUENCE</scope>
    <source>
        <strain evidence="3">MP1014</strain>
    </source>
</reference>
<dbReference type="EMBL" id="JBAGLP010000105">
    <property type="protein sequence ID" value="MEG3614111.1"/>
    <property type="molecule type" value="Genomic_DNA"/>
</dbReference>
<accession>A0ABU7Z3T1</accession>
<dbReference type="Gene3D" id="3.30.1380.10">
    <property type="match status" value="1"/>
</dbReference>
<name>A0ABU7Z3T1_9MICO</name>
<feature type="compositionally biased region" description="Low complexity" evidence="1">
    <location>
        <begin position="9"/>
        <end position="24"/>
    </location>
</feature>
<proteinExistence type="predicted"/>
<organism evidence="3 4">
    <name type="scientific">Isoptericola haloaureus</name>
    <dbReference type="NCBI Taxonomy" id="1542902"/>
    <lineage>
        <taxon>Bacteria</taxon>
        <taxon>Bacillati</taxon>
        <taxon>Actinomycetota</taxon>
        <taxon>Actinomycetes</taxon>
        <taxon>Micrococcales</taxon>
        <taxon>Promicromonosporaceae</taxon>
        <taxon>Isoptericola</taxon>
    </lineage>
</organism>
<evidence type="ECO:0000256" key="1">
    <source>
        <dbReference type="SAM" id="MobiDB-lite"/>
    </source>
</evidence>
<feature type="domain" description="D-alanyl-D-alanine carboxypeptidase-like core" evidence="2">
    <location>
        <begin position="200"/>
        <end position="306"/>
    </location>
</feature>
<dbReference type="Pfam" id="PF02557">
    <property type="entry name" value="VanY"/>
    <property type="match status" value="1"/>
</dbReference>
<evidence type="ECO:0000259" key="2">
    <source>
        <dbReference type="Pfam" id="PF02557"/>
    </source>
</evidence>
<feature type="region of interest" description="Disordered" evidence="1">
    <location>
        <begin position="1"/>
        <end position="49"/>
    </location>
</feature>
<dbReference type="Proteomes" id="UP001310387">
    <property type="component" value="Unassembled WGS sequence"/>
</dbReference>
<dbReference type="InterPro" id="IPR052179">
    <property type="entry name" value="DD-CPase-like"/>
</dbReference>
<keyword evidence="4" id="KW-1185">Reference proteome</keyword>
<evidence type="ECO:0000313" key="4">
    <source>
        <dbReference type="Proteomes" id="UP001310387"/>
    </source>
</evidence>
<dbReference type="SUPFAM" id="SSF55166">
    <property type="entry name" value="Hedgehog/DD-peptidase"/>
    <property type="match status" value="1"/>
</dbReference>
<dbReference type="PANTHER" id="PTHR34385:SF1">
    <property type="entry name" value="PEPTIDOGLYCAN L-ALANYL-D-GLUTAMATE ENDOPEPTIDASE CWLK"/>
    <property type="match status" value="1"/>
</dbReference>
<evidence type="ECO:0000313" key="3">
    <source>
        <dbReference type="EMBL" id="MEG3614111.1"/>
    </source>
</evidence>
<feature type="region of interest" description="Disordered" evidence="1">
    <location>
        <begin position="74"/>
        <end position="105"/>
    </location>
</feature>
<dbReference type="RefSeq" id="WP_332900949.1">
    <property type="nucleotide sequence ID" value="NZ_JBAGLP010000105.1"/>
</dbReference>
<reference evidence="3" key="1">
    <citation type="journal article" date="2024" name="Antonie Van Leeuwenhoek">
        <title>Isoptericola haloaureus sp. nov., a dimorphic actinobacterium isolated from mangrove sediments of southeast India, implicating biosaline agricultural significance through nitrogen fixation and salt tolerance genes.</title>
        <authorList>
            <person name="Prathaban M."/>
            <person name="Prathiviraj R."/>
            <person name="Ravichandran M."/>
            <person name="Natarajan S.D."/>
            <person name="Sobanaa M."/>
            <person name="Hari Krishna Kumar S."/>
            <person name="Chandrasekar V."/>
            <person name="Selvin J."/>
        </authorList>
    </citation>
    <scope>NUCLEOTIDE SEQUENCE</scope>
    <source>
        <strain evidence="3">MP1014</strain>
    </source>
</reference>
<dbReference type="InterPro" id="IPR009045">
    <property type="entry name" value="Zn_M74/Hedgehog-like"/>
</dbReference>
<sequence>MRHARDTPLPRTTTPTATRTSPRGPGRHVASSADRRRRSGPTWSSLAPTSWPLSIGIGIAVTMATTTGMAVADGTSQPARSAAPDTAPSGIRATPDAPNAADTKRDTAAVVAAARQAVLVDREQGASRSGARTARTAPQAAGGIVVPSDATMSGETVSLDVESAPEPPVLPGCDGYATGAGSNGYISSSEMCTLWDGKTLVRADAAVALARLNESYRATFGENMCITDGYRSYALQVSTRAAKGSLAAPPGTSNHGWGLAVDICPDSYAGSRYDWLRANAPAYGWDNPAWARPGGSKYEPWHWEFTAAVAQMG</sequence>
<protein>
    <submittedName>
        <fullName evidence="3">M15 family metallopeptidase</fullName>
    </submittedName>
</protein>
<dbReference type="InterPro" id="IPR003709">
    <property type="entry name" value="VanY-like_core_dom"/>
</dbReference>